<evidence type="ECO:0000256" key="2">
    <source>
        <dbReference type="ARBA" id="ARBA00022771"/>
    </source>
</evidence>
<keyword evidence="1" id="KW-0479">Metal-binding</keyword>
<feature type="domain" description="3CxxC-type" evidence="4">
    <location>
        <begin position="51"/>
        <end position="149"/>
    </location>
</feature>
<evidence type="ECO:0000256" key="3">
    <source>
        <dbReference type="ARBA" id="ARBA00022833"/>
    </source>
</evidence>
<dbReference type="OrthoDB" id="8121437at2759"/>
<evidence type="ECO:0000256" key="1">
    <source>
        <dbReference type="ARBA" id="ARBA00022723"/>
    </source>
</evidence>
<dbReference type="Pfam" id="PF13695">
    <property type="entry name" value="Zn_ribbon_3CxxC"/>
    <property type="match status" value="1"/>
</dbReference>
<proteinExistence type="predicted"/>
<protein>
    <recommendedName>
        <fullName evidence="4">3CxxC-type domain-containing protein</fullName>
    </recommendedName>
</protein>
<dbReference type="InterPro" id="IPR027377">
    <property type="entry name" value="ZAR1/RTP1-5-like_Znf-3CxxC"/>
</dbReference>
<name>A0A1W2TWB8_ROSNE</name>
<sequence>MAKGKRRPPKTYSMYPSKHDEVSEILQEHDLEFTFRNNDNDSGYTKTWSTSIMGRFICRNPKCGANGWSSNRISIVIRMYPRRQYNATVYHQRCKRCDNLSSPILDETYAERVTYWLKKWSGILVEQPNHSRGSKGPHQESLCEGCKAGHCRQGN</sequence>
<keyword evidence="3" id="KW-0862">Zinc</keyword>
<gene>
    <name evidence="5" type="ORF">SAMD00023353_0403610</name>
</gene>
<dbReference type="Proteomes" id="UP000054516">
    <property type="component" value="Unassembled WGS sequence"/>
</dbReference>
<keyword evidence="2" id="KW-0863">Zinc-finger</keyword>
<dbReference type="STRING" id="77044.A0A1W2TWB8"/>
<accession>A0A1W2TWB8</accession>
<evidence type="ECO:0000313" key="6">
    <source>
        <dbReference type="Proteomes" id="UP000054516"/>
    </source>
</evidence>
<keyword evidence="6" id="KW-1185">Reference proteome</keyword>
<evidence type="ECO:0000313" key="5">
    <source>
        <dbReference type="EMBL" id="GAP92956.1"/>
    </source>
</evidence>
<dbReference type="AlphaFoldDB" id="A0A1W2TWB8"/>
<reference evidence="5" key="1">
    <citation type="submission" date="2016-03" db="EMBL/GenBank/DDBJ databases">
        <title>Draft genome sequence of Rosellinia necatrix.</title>
        <authorList>
            <person name="Kanematsu S."/>
        </authorList>
    </citation>
    <scope>NUCLEOTIDE SEQUENCE [LARGE SCALE GENOMIC DNA]</scope>
    <source>
        <strain evidence="5">W97</strain>
    </source>
</reference>
<organism evidence="5">
    <name type="scientific">Rosellinia necatrix</name>
    <name type="common">White root-rot fungus</name>
    <dbReference type="NCBI Taxonomy" id="77044"/>
    <lineage>
        <taxon>Eukaryota</taxon>
        <taxon>Fungi</taxon>
        <taxon>Dikarya</taxon>
        <taxon>Ascomycota</taxon>
        <taxon>Pezizomycotina</taxon>
        <taxon>Sordariomycetes</taxon>
        <taxon>Xylariomycetidae</taxon>
        <taxon>Xylariales</taxon>
        <taxon>Xylariaceae</taxon>
        <taxon>Rosellinia</taxon>
    </lineage>
</organism>
<dbReference type="OMA" id="FHTNDED"/>
<dbReference type="GO" id="GO:0008270">
    <property type="term" value="F:zinc ion binding"/>
    <property type="evidence" value="ECO:0007669"/>
    <property type="project" value="UniProtKB-KW"/>
</dbReference>
<evidence type="ECO:0000259" key="4">
    <source>
        <dbReference type="SMART" id="SM01328"/>
    </source>
</evidence>
<dbReference type="EMBL" id="DF977449">
    <property type="protein sequence ID" value="GAP92956.1"/>
    <property type="molecule type" value="Genomic_DNA"/>
</dbReference>
<dbReference type="SMART" id="SM01328">
    <property type="entry name" value="zf-3CxxC"/>
    <property type="match status" value="1"/>
</dbReference>